<organism evidence="1">
    <name type="scientific">Amphimedon queenslandica</name>
    <name type="common">Sponge</name>
    <dbReference type="NCBI Taxonomy" id="400682"/>
    <lineage>
        <taxon>Eukaryota</taxon>
        <taxon>Metazoa</taxon>
        <taxon>Porifera</taxon>
        <taxon>Demospongiae</taxon>
        <taxon>Heteroscleromorpha</taxon>
        <taxon>Haplosclerida</taxon>
        <taxon>Niphatidae</taxon>
        <taxon>Amphimedon</taxon>
    </lineage>
</organism>
<reference evidence="1" key="1">
    <citation type="submission" date="2017-05" db="UniProtKB">
        <authorList>
            <consortium name="EnsemblMetazoa"/>
        </authorList>
    </citation>
    <scope>IDENTIFICATION</scope>
</reference>
<sequence>EEANISIFIEKSSRLPYGVFSAILRFPCHQCNIANNNKNSLLAKITMIEYTTINS</sequence>
<proteinExistence type="predicted"/>
<dbReference type="EnsemblMetazoa" id="Aqu2.1.43118_001">
    <property type="protein sequence ID" value="Aqu2.1.43118_001"/>
    <property type="gene ID" value="Aqu2.1.43118"/>
</dbReference>
<protein>
    <submittedName>
        <fullName evidence="1">Uncharacterized protein</fullName>
    </submittedName>
</protein>
<dbReference type="AlphaFoldDB" id="A0A1X7VUP5"/>
<evidence type="ECO:0000313" key="1">
    <source>
        <dbReference type="EnsemblMetazoa" id="Aqu2.1.43118_001"/>
    </source>
</evidence>
<name>A0A1X7VUP5_AMPQE</name>
<accession>A0A1X7VUP5</accession>
<dbReference type="InParanoid" id="A0A1X7VUP5"/>